<accession>A0A4Y2HUT1</accession>
<organism evidence="1 2">
    <name type="scientific">Araneus ventricosus</name>
    <name type="common">Orbweaver spider</name>
    <name type="synonym">Epeira ventricosa</name>
    <dbReference type="NCBI Taxonomy" id="182803"/>
    <lineage>
        <taxon>Eukaryota</taxon>
        <taxon>Metazoa</taxon>
        <taxon>Ecdysozoa</taxon>
        <taxon>Arthropoda</taxon>
        <taxon>Chelicerata</taxon>
        <taxon>Arachnida</taxon>
        <taxon>Araneae</taxon>
        <taxon>Araneomorphae</taxon>
        <taxon>Entelegynae</taxon>
        <taxon>Araneoidea</taxon>
        <taxon>Araneidae</taxon>
        <taxon>Araneus</taxon>
    </lineage>
</organism>
<keyword evidence="2" id="KW-1185">Reference proteome</keyword>
<evidence type="ECO:0000313" key="2">
    <source>
        <dbReference type="Proteomes" id="UP000499080"/>
    </source>
</evidence>
<dbReference type="AlphaFoldDB" id="A0A4Y2HUT1"/>
<name>A0A4Y2HUT1_ARAVE</name>
<dbReference type="Proteomes" id="UP000499080">
    <property type="component" value="Unassembled WGS sequence"/>
</dbReference>
<evidence type="ECO:0000313" key="1">
    <source>
        <dbReference type="EMBL" id="GBM68789.1"/>
    </source>
</evidence>
<comment type="caution">
    <text evidence="1">The sequence shown here is derived from an EMBL/GenBank/DDBJ whole genome shotgun (WGS) entry which is preliminary data.</text>
</comment>
<gene>
    <name evidence="1" type="ORF">AVEN_112862_1</name>
</gene>
<dbReference type="EMBL" id="BGPR01002162">
    <property type="protein sequence ID" value="GBM68789.1"/>
    <property type="molecule type" value="Genomic_DNA"/>
</dbReference>
<protein>
    <submittedName>
        <fullName evidence="1">Uncharacterized protein</fullName>
    </submittedName>
</protein>
<sequence>MASGTGTWDGVLSYLRVPSTHPVQLLSWHQARGHGTAFCLTFVSHPPIRYSCCHGIRHGTWGGVLSYHPSVCLIATLYSTSFFPFFSMNDFGFTQFSDTMPA</sequence>
<reference evidence="1 2" key="1">
    <citation type="journal article" date="2019" name="Sci. Rep.">
        <title>Orb-weaving spider Araneus ventricosus genome elucidates the spidroin gene catalogue.</title>
        <authorList>
            <person name="Kono N."/>
            <person name="Nakamura H."/>
            <person name="Ohtoshi R."/>
            <person name="Moran D.A.P."/>
            <person name="Shinohara A."/>
            <person name="Yoshida Y."/>
            <person name="Fujiwara M."/>
            <person name="Mori M."/>
            <person name="Tomita M."/>
            <person name="Arakawa K."/>
        </authorList>
    </citation>
    <scope>NUCLEOTIDE SEQUENCE [LARGE SCALE GENOMIC DNA]</scope>
</reference>
<proteinExistence type="predicted"/>